<accession>A0ABD1NRC6</accession>
<sequence>METCLTRKKDATISKLQCKMQMHLASPLMHAWQRQHGAGVALCARAAVFGHIDALRELGHCLQDGYGVKQNIGEGRRFLVLANARELATVLAATPSAALASDSWLTWNPVQHHRHLIAAGCPLLSDFGCNIPAPEPPLAS</sequence>
<dbReference type="Gene3D" id="1.25.40.10">
    <property type="entry name" value="Tetratricopeptide repeat domain"/>
    <property type="match status" value="1"/>
</dbReference>
<evidence type="ECO:0000313" key="2">
    <source>
        <dbReference type="Proteomes" id="UP001604336"/>
    </source>
</evidence>
<dbReference type="Proteomes" id="UP001604336">
    <property type="component" value="Unassembled WGS sequence"/>
</dbReference>
<reference evidence="2" key="1">
    <citation type="submission" date="2024-07" db="EMBL/GenBank/DDBJ databases">
        <title>Two chromosome-level genome assemblies of Korean endemic species Abeliophyllum distichum and Forsythia ovata (Oleaceae).</title>
        <authorList>
            <person name="Jang H."/>
        </authorList>
    </citation>
    <scope>NUCLEOTIDE SEQUENCE [LARGE SCALE GENOMIC DNA]</scope>
</reference>
<name>A0ABD1NRC6_9LAMI</name>
<dbReference type="InterPro" id="IPR011990">
    <property type="entry name" value="TPR-like_helical_dom_sf"/>
</dbReference>
<protein>
    <submittedName>
        <fullName evidence="1">F-box protein</fullName>
    </submittedName>
</protein>
<dbReference type="AlphaFoldDB" id="A0ABD1NRC6"/>
<dbReference type="PANTHER" id="PTHR46758:SF2">
    <property type="entry name" value="OJ1485_B09.11 PROTEIN"/>
    <property type="match status" value="1"/>
</dbReference>
<dbReference type="PANTHER" id="PTHR46758">
    <property type="entry name" value="MYND DOMAIN-CONTAINING"/>
    <property type="match status" value="1"/>
</dbReference>
<dbReference type="EMBL" id="JBFOLK010000450">
    <property type="protein sequence ID" value="KAL2454185.1"/>
    <property type="molecule type" value="Genomic_DNA"/>
</dbReference>
<evidence type="ECO:0000313" key="1">
    <source>
        <dbReference type="EMBL" id="KAL2454185.1"/>
    </source>
</evidence>
<dbReference type="InterPro" id="IPR044508">
    <property type="entry name" value="At5g50450/At1g67340-like"/>
</dbReference>
<organism evidence="1 2">
    <name type="scientific">Abeliophyllum distichum</name>
    <dbReference type="NCBI Taxonomy" id="126358"/>
    <lineage>
        <taxon>Eukaryota</taxon>
        <taxon>Viridiplantae</taxon>
        <taxon>Streptophyta</taxon>
        <taxon>Embryophyta</taxon>
        <taxon>Tracheophyta</taxon>
        <taxon>Spermatophyta</taxon>
        <taxon>Magnoliopsida</taxon>
        <taxon>eudicotyledons</taxon>
        <taxon>Gunneridae</taxon>
        <taxon>Pentapetalae</taxon>
        <taxon>asterids</taxon>
        <taxon>lamiids</taxon>
        <taxon>Lamiales</taxon>
        <taxon>Oleaceae</taxon>
        <taxon>Forsythieae</taxon>
        <taxon>Abeliophyllum</taxon>
    </lineage>
</organism>
<gene>
    <name evidence="1" type="ORF">Adt_48317</name>
</gene>
<comment type="caution">
    <text evidence="1">The sequence shown here is derived from an EMBL/GenBank/DDBJ whole genome shotgun (WGS) entry which is preliminary data.</text>
</comment>
<keyword evidence="2" id="KW-1185">Reference proteome</keyword>
<proteinExistence type="predicted"/>